<sequence>MEQKSLVLYEKKELKWNQKELSPLEKDEILVKTIAGAISIGAELPQYMESDKTELSPHYPKETGYESYGEIVEVGSDVKTLKIGDRVVAFYGHKDYEIIKEKKAIPVPKDIHYSNALLTILSCDSAKGVLKLKPKETDKVLVTGAGTMGLLTVYFLKEYMNVHQVDMLEPNPSRESFARLLGVNNVFSNISECPIDFYDYGFECSADNEAFNSLQISLRKDAEICILSDGNKDKFELQPEFYEKELKIVGSSDGWDYKKHSEWYFENIKQNGSHLNKIFELKIGKQKLIQCFEDLSKGKVNPLKVLVEYL</sequence>
<dbReference type="RefSeq" id="WP_036576030.1">
    <property type="nucleotide sequence ID" value="NZ_CABLBW010000001.1"/>
</dbReference>
<protein>
    <submittedName>
        <fullName evidence="3">L-threonine 3-dehydrogenase</fullName>
    </submittedName>
</protein>
<dbReference type="STRING" id="171693.BN988_02229"/>
<gene>
    <name evidence="3" type="ORF">BN988_02229</name>
</gene>
<dbReference type="Gene3D" id="3.90.180.10">
    <property type="entry name" value="Medium-chain alcohol dehydrogenases, catalytic domain"/>
    <property type="match status" value="2"/>
</dbReference>
<dbReference type="SUPFAM" id="SSF50129">
    <property type="entry name" value="GroES-like"/>
    <property type="match status" value="1"/>
</dbReference>
<dbReference type="SUPFAM" id="SSF51735">
    <property type="entry name" value="NAD(P)-binding Rossmann-fold domains"/>
    <property type="match status" value="1"/>
</dbReference>
<dbReference type="eggNOG" id="COG1063">
    <property type="taxonomic scope" value="Bacteria"/>
</dbReference>
<comment type="caution">
    <text evidence="3">The sequence shown here is derived from an EMBL/GenBank/DDBJ whole genome shotgun (WGS) entry which is preliminary data.</text>
</comment>
<keyword evidence="1" id="KW-0560">Oxidoreductase</keyword>
<reference evidence="3" key="1">
    <citation type="submission" date="2014-03" db="EMBL/GenBank/DDBJ databases">
        <title>Draft genome sequencing of Oceanobacillus picturae strain S1 isolated from human gut.</title>
        <authorList>
            <person name="Croce O."/>
            <person name="Lagier J.C."/>
            <person name="Raoult D."/>
        </authorList>
    </citation>
    <scope>NUCLEOTIDE SEQUENCE [LARGE SCALE GENOMIC DNA]</scope>
    <source>
        <strain evidence="3">S1</strain>
    </source>
</reference>
<dbReference type="CDD" id="cd08255">
    <property type="entry name" value="2-desacetyl-2-hydroxyethyl_bacteriochlorophyllide_like"/>
    <property type="match status" value="1"/>
</dbReference>
<proteinExistence type="predicted"/>
<name>W9AM33_9BACI</name>
<dbReference type="InterPro" id="IPR011032">
    <property type="entry name" value="GroES-like_sf"/>
</dbReference>
<dbReference type="PANTHER" id="PTHR43189:SF1">
    <property type="entry name" value="ZINC-TYPE ALCOHOL DEHYDROGENASE-LIKE PROTEIN C1198.01"/>
    <property type="match status" value="1"/>
</dbReference>
<evidence type="ECO:0000259" key="2">
    <source>
        <dbReference type="Pfam" id="PF08240"/>
    </source>
</evidence>
<dbReference type="EMBL" id="CCAX010000001">
    <property type="protein sequence ID" value="CDO03711.1"/>
    <property type="molecule type" value="Genomic_DNA"/>
</dbReference>
<dbReference type="GO" id="GO:0016491">
    <property type="term" value="F:oxidoreductase activity"/>
    <property type="evidence" value="ECO:0007669"/>
    <property type="project" value="UniProtKB-KW"/>
</dbReference>
<dbReference type="Proteomes" id="UP000028863">
    <property type="component" value="Unassembled WGS sequence"/>
</dbReference>
<evidence type="ECO:0000313" key="3">
    <source>
        <dbReference type="EMBL" id="CDO03711.1"/>
    </source>
</evidence>
<dbReference type="Gene3D" id="3.40.50.720">
    <property type="entry name" value="NAD(P)-binding Rossmann-like Domain"/>
    <property type="match status" value="1"/>
</dbReference>
<evidence type="ECO:0000313" key="4">
    <source>
        <dbReference type="Proteomes" id="UP000028863"/>
    </source>
</evidence>
<organism evidence="3 4">
    <name type="scientific">Oceanobacillus picturae</name>
    <dbReference type="NCBI Taxonomy" id="171693"/>
    <lineage>
        <taxon>Bacteria</taxon>
        <taxon>Bacillati</taxon>
        <taxon>Bacillota</taxon>
        <taxon>Bacilli</taxon>
        <taxon>Bacillales</taxon>
        <taxon>Bacillaceae</taxon>
        <taxon>Oceanobacillus</taxon>
    </lineage>
</organism>
<dbReference type="PANTHER" id="PTHR43189">
    <property type="entry name" value="ZINC-TYPE ALCOHOL DEHYDROGENASE-LIKE PROTEIN C1198.01-RELATED"/>
    <property type="match status" value="1"/>
</dbReference>
<evidence type="ECO:0000256" key="1">
    <source>
        <dbReference type="ARBA" id="ARBA00023002"/>
    </source>
</evidence>
<dbReference type="Pfam" id="PF08240">
    <property type="entry name" value="ADH_N"/>
    <property type="match status" value="1"/>
</dbReference>
<dbReference type="InterPro" id="IPR013154">
    <property type="entry name" value="ADH-like_N"/>
</dbReference>
<keyword evidence="4" id="KW-1185">Reference proteome</keyword>
<accession>W9AM33</accession>
<feature type="domain" description="Alcohol dehydrogenase-like N-terminal" evidence="2">
    <location>
        <begin position="26"/>
        <end position="88"/>
    </location>
</feature>
<dbReference type="InterPro" id="IPR036291">
    <property type="entry name" value="NAD(P)-bd_dom_sf"/>
</dbReference>
<dbReference type="AlphaFoldDB" id="W9AM33"/>
<reference evidence="3" key="2">
    <citation type="submission" date="2014-03" db="EMBL/GenBank/DDBJ databases">
        <authorList>
            <person name="Urmite Genomes"/>
        </authorList>
    </citation>
    <scope>NUCLEOTIDE SEQUENCE</scope>
    <source>
        <strain evidence="3">S1</strain>
    </source>
</reference>